<dbReference type="InterPro" id="IPR013783">
    <property type="entry name" value="Ig-like_fold"/>
</dbReference>
<reference evidence="3 4" key="1">
    <citation type="journal article" date="2016" name="Nat. Commun.">
        <title>Thousands of microbial genomes shed light on interconnected biogeochemical processes in an aquifer system.</title>
        <authorList>
            <person name="Anantharaman K."/>
            <person name="Brown C.T."/>
            <person name="Hug L.A."/>
            <person name="Sharon I."/>
            <person name="Castelle C.J."/>
            <person name="Probst A.J."/>
            <person name="Thomas B.C."/>
            <person name="Singh A."/>
            <person name="Wilkins M.J."/>
            <person name="Karaoz U."/>
            <person name="Brodie E.L."/>
            <person name="Williams K.H."/>
            <person name="Hubbard S.S."/>
            <person name="Banfield J.F."/>
        </authorList>
    </citation>
    <scope>NUCLEOTIDE SEQUENCE [LARGE SCALE GENOMIC DNA]</scope>
</reference>
<keyword evidence="1" id="KW-1133">Transmembrane helix</keyword>
<dbReference type="InterPro" id="IPR050400">
    <property type="entry name" value="Bact_Cytoskel_RodZ"/>
</dbReference>
<protein>
    <recommendedName>
        <fullName evidence="2">Cytoskeleton protein RodZ-like C-terminal domain-containing protein</fullName>
    </recommendedName>
</protein>
<feature type="transmembrane region" description="Helical" evidence="1">
    <location>
        <begin position="112"/>
        <end position="130"/>
    </location>
</feature>
<evidence type="ECO:0000313" key="4">
    <source>
        <dbReference type="Proteomes" id="UP000177235"/>
    </source>
</evidence>
<dbReference type="PANTHER" id="PTHR34475:SF1">
    <property type="entry name" value="CYTOSKELETON PROTEIN RODZ"/>
    <property type="match status" value="1"/>
</dbReference>
<dbReference type="AlphaFoldDB" id="A0A1F5QCL1"/>
<name>A0A1F5QCL1_9BACT</name>
<dbReference type="Gene3D" id="2.60.40.10">
    <property type="entry name" value="Immunoglobulins"/>
    <property type="match status" value="1"/>
</dbReference>
<keyword evidence="1" id="KW-0812">Transmembrane</keyword>
<evidence type="ECO:0000259" key="2">
    <source>
        <dbReference type="Pfam" id="PF13464"/>
    </source>
</evidence>
<dbReference type="Proteomes" id="UP000177235">
    <property type="component" value="Unassembled WGS sequence"/>
</dbReference>
<dbReference type="Gene3D" id="1.10.260.40">
    <property type="entry name" value="lambda repressor-like DNA-binding domains"/>
    <property type="match status" value="1"/>
</dbReference>
<dbReference type="InterPro" id="IPR025194">
    <property type="entry name" value="RodZ-like_C"/>
</dbReference>
<evidence type="ECO:0000256" key="1">
    <source>
        <dbReference type="SAM" id="Phobius"/>
    </source>
</evidence>
<dbReference type="InterPro" id="IPR010982">
    <property type="entry name" value="Lambda_DNA-bd_dom_sf"/>
</dbReference>
<dbReference type="Pfam" id="PF13413">
    <property type="entry name" value="HTH_25"/>
    <property type="match status" value="1"/>
</dbReference>
<comment type="caution">
    <text evidence="3">The sequence shown here is derived from an EMBL/GenBank/DDBJ whole genome shotgun (WGS) entry which is preliminary data.</text>
</comment>
<dbReference type="Pfam" id="PF13464">
    <property type="entry name" value="RodZ_C"/>
    <property type="match status" value="1"/>
</dbReference>
<evidence type="ECO:0000313" key="3">
    <source>
        <dbReference type="EMBL" id="OGE99919.1"/>
    </source>
</evidence>
<keyword evidence="1" id="KW-0472">Membrane</keyword>
<feature type="domain" description="Cytoskeleton protein RodZ-like C-terminal" evidence="2">
    <location>
        <begin position="250"/>
        <end position="309"/>
    </location>
</feature>
<accession>A0A1F5QCL1</accession>
<proteinExistence type="predicted"/>
<dbReference type="EMBL" id="MFFF01000008">
    <property type="protein sequence ID" value="OGE99919.1"/>
    <property type="molecule type" value="Genomic_DNA"/>
</dbReference>
<gene>
    <name evidence="3" type="ORF">A3J05_04850</name>
</gene>
<organism evidence="3 4">
    <name type="scientific">Candidatus Doudnabacteria bacterium RIFCSPLOWO2_02_FULL_48_13</name>
    <dbReference type="NCBI Taxonomy" id="1817845"/>
    <lineage>
        <taxon>Bacteria</taxon>
        <taxon>Candidatus Doudnaibacteriota</taxon>
    </lineage>
</organism>
<dbReference type="GO" id="GO:0003677">
    <property type="term" value="F:DNA binding"/>
    <property type="evidence" value="ECO:0007669"/>
    <property type="project" value="InterPro"/>
</dbReference>
<sequence>MAFVTKQIKSQTLGEHLIAARNHLGISVVEISKLSKIPPKYLDALDQGDYSRLPAGVYVKGFIKTLAKIYRADENAWFSLYEAEKDMEENIAIKPKQSKVVVPEFVFSPRTVAVLAVALIGVLSLSYLYFQISSVRRPPALAVYSPEQDGFADTSLIVVRGKTEAGATVYLNNQLVVVDVNGEFRENLSLAPGTNTLVIKAVSKFEKETVVTRSIVIPEKQIAGAFDPEMPTTTPETIREVQLELVVGPQAAWVSIQVDGQEEFTGTMLAGSSRAVRASSSVRISTGNAGSTKVILSGQDIGLMGKEGEMLRDVEFTK</sequence>
<dbReference type="PANTHER" id="PTHR34475">
    <property type="match status" value="1"/>
</dbReference>